<keyword evidence="2" id="KW-1185">Reference proteome</keyword>
<evidence type="ECO:0000313" key="2">
    <source>
        <dbReference type="Proteomes" id="UP001262754"/>
    </source>
</evidence>
<evidence type="ECO:0008006" key="3">
    <source>
        <dbReference type="Google" id="ProtNLM"/>
    </source>
</evidence>
<evidence type="ECO:0000313" key="1">
    <source>
        <dbReference type="EMBL" id="MDR6530897.1"/>
    </source>
</evidence>
<dbReference type="InterPro" id="IPR027417">
    <property type="entry name" value="P-loop_NTPase"/>
</dbReference>
<comment type="caution">
    <text evidence="1">The sequence shown here is derived from an EMBL/GenBank/DDBJ whole genome shotgun (WGS) entry which is preliminary data.</text>
</comment>
<dbReference type="Gene3D" id="3.40.50.300">
    <property type="entry name" value="P-loop containing nucleotide triphosphate hydrolases"/>
    <property type="match status" value="1"/>
</dbReference>
<organism evidence="1 2">
    <name type="scientific">Caulobacter rhizosphaerae</name>
    <dbReference type="NCBI Taxonomy" id="2010972"/>
    <lineage>
        <taxon>Bacteria</taxon>
        <taxon>Pseudomonadati</taxon>
        <taxon>Pseudomonadota</taxon>
        <taxon>Alphaproteobacteria</taxon>
        <taxon>Caulobacterales</taxon>
        <taxon>Caulobacteraceae</taxon>
        <taxon>Caulobacter</taxon>
    </lineage>
</organism>
<gene>
    <name evidence="1" type="ORF">J2800_001636</name>
</gene>
<name>A0ABU1MXJ6_9CAUL</name>
<dbReference type="RefSeq" id="WP_310030655.1">
    <property type="nucleotide sequence ID" value="NZ_JAVDRL010000004.1"/>
</dbReference>
<dbReference type="SUPFAM" id="SSF52540">
    <property type="entry name" value="P-loop containing nucleoside triphosphate hydrolases"/>
    <property type="match status" value="1"/>
</dbReference>
<reference evidence="1 2" key="1">
    <citation type="submission" date="2023-07" db="EMBL/GenBank/DDBJ databases">
        <title>Sorghum-associated microbial communities from plants grown in Nebraska, USA.</title>
        <authorList>
            <person name="Schachtman D."/>
        </authorList>
    </citation>
    <scope>NUCLEOTIDE SEQUENCE [LARGE SCALE GENOMIC DNA]</scope>
    <source>
        <strain evidence="1 2">DS2154</strain>
    </source>
</reference>
<protein>
    <recommendedName>
        <fullName evidence="3">Sulfotransferase family protein</fullName>
    </recommendedName>
</protein>
<sequence>MPRSSSAPIFVHSGWRCSSTYVWHRFRAVPTVTAYYEPWHEQLAGLTPERIERERPATSGLRHPSEGLPYLSEFAGLLRPDGGVHGFETRLALDEYFLPPDQEDPGHAAYVETLIEAARREGRTPVLACCRTLGRIGWLRRRFGGTHIVLIRDPVQQWRSFYSLRKRPRPTYFELCQYVILSEAAGGEAAARRLGLQAGKGDLADRIHATRKRLKRAPARMSFAAFLAVYVLSYVAALPRADLVIDVDRLGGDPEYARTMATAIEVLTGVKLDFADCRTPPPHAGRLPVDYRKEAVAMIEALDLSEVLTAPGPIQTLYRKLVRALPERETVTPWRRLLAFWRGKRLSVAEA</sequence>
<proteinExistence type="predicted"/>
<accession>A0ABU1MXJ6</accession>
<dbReference type="EMBL" id="JAVDRL010000004">
    <property type="protein sequence ID" value="MDR6530897.1"/>
    <property type="molecule type" value="Genomic_DNA"/>
</dbReference>
<dbReference type="Proteomes" id="UP001262754">
    <property type="component" value="Unassembled WGS sequence"/>
</dbReference>